<organism evidence="3 4">
    <name type="scientific">Azospirillum rugosum</name>
    <dbReference type="NCBI Taxonomy" id="416170"/>
    <lineage>
        <taxon>Bacteria</taxon>
        <taxon>Pseudomonadati</taxon>
        <taxon>Pseudomonadota</taxon>
        <taxon>Alphaproteobacteria</taxon>
        <taxon>Rhodospirillales</taxon>
        <taxon>Azospirillaceae</taxon>
        <taxon>Azospirillum</taxon>
    </lineage>
</organism>
<keyword evidence="1" id="KW-0732">Signal</keyword>
<dbReference type="RefSeq" id="WP_209767364.1">
    <property type="nucleotide sequence ID" value="NZ_JAGINP010000011.1"/>
</dbReference>
<dbReference type="EMBL" id="JAGINP010000011">
    <property type="protein sequence ID" value="MBP2293427.1"/>
    <property type="molecule type" value="Genomic_DNA"/>
</dbReference>
<evidence type="ECO:0000313" key="4">
    <source>
        <dbReference type="Proteomes" id="UP000781958"/>
    </source>
</evidence>
<comment type="caution">
    <text evidence="3">The sequence shown here is derived from an EMBL/GenBank/DDBJ whole genome shotgun (WGS) entry which is preliminary data.</text>
</comment>
<evidence type="ECO:0000256" key="1">
    <source>
        <dbReference type="SAM" id="SignalP"/>
    </source>
</evidence>
<feature type="signal peptide" evidence="1">
    <location>
        <begin position="1"/>
        <end position="21"/>
    </location>
</feature>
<reference evidence="3 4" key="1">
    <citation type="submission" date="2021-03" db="EMBL/GenBank/DDBJ databases">
        <title>Genomic Encyclopedia of Type Strains, Phase III (KMG-III): the genomes of soil and plant-associated and newly described type strains.</title>
        <authorList>
            <person name="Whitman W."/>
        </authorList>
    </citation>
    <scope>NUCLEOTIDE SEQUENCE [LARGE SCALE GENOMIC DNA]</scope>
    <source>
        <strain evidence="3 4">IMMIB AFH-6</strain>
    </source>
</reference>
<dbReference type="InterPro" id="IPR025512">
    <property type="entry name" value="DUF4399"/>
</dbReference>
<protein>
    <recommendedName>
        <fullName evidence="2">DUF4399 domain-containing protein</fullName>
    </recommendedName>
</protein>
<evidence type="ECO:0000259" key="2">
    <source>
        <dbReference type="Pfam" id="PF14347"/>
    </source>
</evidence>
<proteinExistence type="predicted"/>
<accession>A0ABS4SLR9</accession>
<sequence length="159" mass="17102">MTRVAMVMAAALLLLPGAALAQDQNPQNQTAQNQTGQDTKLRAKAPDGARAYIMWPNNGAVISGGKLWVRMGLQNMGVAPAGIRKDDTGHHHLLVDTDLATYDEPIPNNKQSLHFGGGQTEVRLELPPGKHTLQMVLGDADHVPFDPPVMSQKITITVP</sequence>
<name>A0ABS4SLR9_9PROT</name>
<feature type="chain" id="PRO_5046346790" description="DUF4399 domain-containing protein" evidence="1">
    <location>
        <begin position="22"/>
        <end position="159"/>
    </location>
</feature>
<gene>
    <name evidence="3" type="ORF">J2851_003210</name>
</gene>
<evidence type="ECO:0000313" key="3">
    <source>
        <dbReference type="EMBL" id="MBP2293427.1"/>
    </source>
</evidence>
<dbReference type="Proteomes" id="UP000781958">
    <property type="component" value="Unassembled WGS sequence"/>
</dbReference>
<keyword evidence="4" id="KW-1185">Reference proteome</keyword>
<dbReference type="Pfam" id="PF14347">
    <property type="entry name" value="DUF4399"/>
    <property type="match status" value="1"/>
</dbReference>
<feature type="domain" description="DUF4399" evidence="2">
    <location>
        <begin position="69"/>
        <end position="158"/>
    </location>
</feature>